<dbReference type="GO" id="GO:0022857">
    <property type="term" value="F:transmembrane transporter activity"/>
    <property type="evidence" value="ECO:0007669"/>
    <property type="project" value="InterPro"/>
</dbReference>
<dbReference type="Gene3D" id="1.20.1250.20">
    <property type="entry name" value="MFS general substrate transporter like domains"/>
    <property type="match status" value="1"/>
</dbReference>
<name>A0AAJ0CJN8_9HYPO</name>
<dbReference type="InterPro" id="IPR036259">
    <property type="entry name" value="MFS_trans_sf"/>
</dbReference>
<evidence type="ECO:0000256" key="3">
    <source>
        <dbReference type="ARBA" id="ARBA00022692"/>
    </source>
</evidence>
<feature type="transmembrane region" description="Helical" evidence="6">
    <location>
        <begin position="182"/>
        <end position="202"/>
    </location>
</feature>
<dbReference type="AlphaFoldDB" id="A0AAJ0CJN8"/>
<keyword evidence="2" id="KW-0813">Transport</keyword>
<dbReference type="InterPro" id="IPR011701">
    <property type="entry name" value="MFS"/>
</dbReference>
<feature type="transmembrane region" description="Helical" evidence="6">
    <location>
        <begin position="94"/>
        <end position="113"/>
    </location>
</feature>
<keyword evidence="5 6" id="KW-0472">Membrane</keyword>
<evidence type="ECO:0000256" key="6">
    <source>
        <dbReference type="SAM" id="Phobius"/>
    </source>
</evidence>
<evidence type="ECO:0000256" key="5">
    <source>
        <dbReference type="ARBA" id="ARBA00023136"/>
    </source>
</evidence>
<feature type="transmembrane region" description="Helical" evidence="6">
    <location>
        <begin position="151"/>
        <end position="170"/>
    </location>
</feature>
<keyword evidence="4 6" id="KW-1133">Transmembrane helix</keyword>
<evidence type="ECO:0000313" key="9">
    <source>
        <dbReference type="Proteomes" id="UP001251528"/>
    </source>
</evidence>
<evidence type="ECO:0000259" key="7">
    <source>
        <dbReference type="PROSITE" id="PS50850"/>
    </source>
</evidence>
<dbReference type="InterPro" id="IPR020846">
    <property type="entry name" value="MFS_dom"/>
</dbReference>
<sequence>MNQHPAINDGHLQDASNVPDDKELEKCFTDTQPGAIDFDPQTAKRLKLKADLILLPLLTVAYLLNSLDRSNVSNAHTAGLEDDLHLQGNQFNQILTYYQIPFIVLGPAITMLTKLLGARWTIPTMLLAFGSASLASGFARDFQDLVVCRVFVGAFESGFLASVIYYLSIWYTRKELATRIGIFYAALVASSAFGGLLAYGMFHIRGGPYPSWAYLFFLEGGLTMLWAIVLFSLLPSGTDTAWFLNKKEKDVARLRLIQDSVTNLQTPFRWKEALGEF</sequence>
<comment type="subcellular location">
    <subcellularLocation>
        <location evidence="1">Membrane</location>
        <topology evidence="1">Multi-pass membrane protein</topology>
    </subcellularLocation>
</comment>
<dbReference type="PROSITE" id="PS50850">
    <property type="entry name" value="MFS"/>
    <property type="match status" value="1"/>
</dbReference>
<reference evidence="8" key="1">
    <citation type="submission" date="2023-06" db="EMBL/GenBank/DDBJ databases">
        <title>Conoideocrella luteorostrata (Hypocreales: Clavicipitaceae), a potential biocontrol fungus for elongate hemlock scale in United States Christmas tree production areas.</title>
        <authorList>
            <person name="Barrett H."/>
            <person name="Lovett B."/>
            <person name="Macias A.M."/>
            <person name="Stajich J.E."/>
            <person name="Kasson M.T."/>
        </authorList>
    </citation>
    <scope>NUCLEOTIDE SEQUENCE</scope>
    <source>
        <strain evidence="8">ARSEF 14590</strain>
    </source>
</reference>
<protein>
    <recommendedName>
        <fullName evidence="7">Major facilitator superfamily (MFS) profile domain-containing protein</fullName>
    </recommendedName>
</protein>
<organism evidence="8 9">
    <name type="scientific">Conoideocrella luteorostrata</name>
    <dbReference type="NCBI Taxonomy" id="1105319"/>
    <lineage>
        <taxon>Eukaryota</taxon>
        <taxon>Fungi</taxon>
        <taxon>Dikarya</taxon>
        <taxon>Ascomycota</taxon>
        <taxon>Pezizomycotina</taxon>
        <taxon>Sordariomycetes</taxon>
        <taxon>Hypocreomycetidae</taxon>
        <taxon>Hypocreales</taxon>
        <taxon>Clavicipitaceae</taxon>
        <taxon>Conoideocrella</taxon>
    </lineage>
</organism>
<dbReference type="GO" id="GO:0016020">
    <property type="term" value="C:membrane"/>
    <property type="evidence" value="ECO:0007669"/>
    <property type="project" value="UniProtKB-SubCell"/>
</dbReference>
<evidence type="ECO:0000256" key="1">
    <source>
        <dbReference type="ARBA" id="ARBA00004141"/>
    </source>
</evidence>
<dbReference type="Proteomes" id="UP001251528">
    <property type="component" value="Unassembled WGS sequence"/>
</dbReference>
<feature type="domain" description="Major facilitator superfamily (MFS) profile" evidence="7">
    <location>
        <begin position="54"/>
        <end position="277"/>
    </location>
</feature>
<dbReference type="Pfam" id="PF07690">
    <property type="entry name" value="MFS_1"/>
    <property type="match status" value="1"/>
</dbReference>
<dbReference type="EMBL" id="JASWJB010000174">
    <property type="protein sequence ID" value="KAK2594290.1"/>
    <property type="molecule type" value="Genomic_DNA"/>
</dbReference>
<evidence type="ECO:0000256" key="2">
    <source>
        <dbReference type="ARBA" id="ARBA00022448"/>
    </source>
</evidence>
<dbReference type="PANTHER" id="PTHR43791">
    <property type="entry name" value="PERMEASE-RELATED"/>
    <property type="match status" value="1"/>
</dbReference>
<keyword evidence="9" id="KW-1185">Reference proteome</keyword>
<dbReference type="SUPFAM" id="SSF103473">
    <property type="entry name" value="MFS general substrate transporter"/>
    <property type="match status" value="1"/>
</dbReference>
<evidence type="ECO:0000313" key="8">
    <source>
        <dbReference type="EMBL" id="KAK2594290.1"/>
    </source>
</evidence>
<dbReference type="PANTHER" id="PTHR43791:SF50">
    <property type="entry name" value="TRANSPORTER, PUTATIVE (AFU_ORTHOLOGUE AFUA_2G00840)-RELATED"/>
    <property type="match status" value="1"/>
</dbReference>
<feature type="transmembrane region" description="Helical" evidence="6">
    <location>
        <begin position="214"/>
        <end position="234"/>
    </location>
</feature>
<proteinExistence type="predicted"/>
<keyword evidence="3 6" id="KW-0812">Transmembrane</keyword>
<gene>
    <name evidence="8" type="ORF">QQS21_007996</name>
</gene>
<accession>A0AAJ0CJN8</accession>
<comment type="caution">
    <text evidence="8">The sequence shown here is derived from an EMBL/GenBank/DDBJ whole genome shotgun (WGS) entry which is preliminary data.</text>
</comment>
<evidence type="ECO:0000256" key="4">
    <source>
        <dbReference type="ARBA" id="ARBA00022989"/>
    </source>
</evidence>